<organism evidence="1 2">
    <name type="scientific">Iris pallida</name>
    <name type="common">Sweet iris</name>
    <dbReference type="NCBI Taxonomy" id="29817"/>
    <lineage>
        <taxon>Eukaryota</taxon>
        <taxon>Viridiplantae</taxon>
        <taxon>Streptophyta</taxon>
        <taxon>Embryophyta</taxon>
        <taxon>Tracheophyta</taxon>
        <taxon>Spermatophyta</taxon>
        <taxon>Magnoliopsida</taxon>
        <taxon>Liliopsida</taxon>
        <taxon>Asparagales</taxon>
        <taxon>Iridaceae</taxon>
        <taxon>Iridoideae</taxon>
        <taxon>Irideae</taxon>
        <taxon>Iris</taxon>
    </lineage>
</organism>
<protein>
    <submittedName>
        <fullName evidence="1">Uncharacterized protein</fullName>
    </submittedName>
</protein>
<evidence type="ECO:0000313" key="1">
    <source>
        <dbReference type="EMBL" id="KAJ6814081.1"/>
    </source>
</evidence>
<comment type="caution">
    <text evidence="1">The sequence shown here is derived from an EMBL/GenBank/DDBJ whole genome shotgun (WGS) entry which is preliminary data.</text>
</comment>
<accession>A0AAX6FDK4</accession>
<evidence type="ECO:0000313" key="2">
    <source>
        <dbReference type="Proteomes" id="UP001140949"/>
    </source>
</evidence>
<reference evidence="1" key="2">
    <citation type="submission" date="2023-04" db="EMBL/GenBank/DDBJ databases">
        <authorList>
            <person name="Bruccoleri R.E."/>
            <person name="Oakeley E.J."/>
            <person name="Faust A.-M."/>
            <person name="Dessus-Babus S."/>
            <person name="Altorfer M."/>
            <person name="Burckhardt D."/>
            <person name="Oertli M."/>
            <person name="Naumann U."/>
            <person name="Petersen F."/>
            <person name="Wong J."/>
        </authorList>
    </citation>
    <scope>NUCLEOTIDE SEQUENCE</scope>
    <source>
        <strain evidence="1">GSM-AAB239-AS_SAM_17_03QT</strain>
        <tissue evidence="1">Leaf</tissue>
    </source>
</reference>
<sequence>MSPSSMAEGQKSTVGNGVEARRRMWYTIPALPSHQRRPRSHPPLTVAHVRSNALCRHHMLISLLFVRHMLDQMLLYLNSLLIVIK</sequence>
<gene>
    <name evidence="1" type="ORF">M6B38_139310</name>
</gene>
<dbReference type="EMBL" id="JANAVB010029819">
    <property type="protein sequence ID" value="KAJ6814081.1"/>
    <property type="molecule type" value="Genomic_DNA"/>
</dbReference>
<proteinExistence type="predicted"/>
<reference evidence="1" key="1">
    <citation type="journal article" date="2023" name="GigaByte">
        <title>Genome assembly of the bearded iris, Iris pallida Lam.</title>
        <authorList>
            <person name="Bruccoleri R.E."/>
            <person name="Oakeley E.J."/>
            <person name="Faust A.M.E."/>
            <person name="Altorfer M."/>
            <person name="Dessus-Babus S."/>
            <person name="Burckhardt D."/>
            <person name="Oertli M."/>
            <person name="Naumann U."/>
            <person name="Petersen F."/>
            <person name="Wong J."/>
        </authorList>
    </citation>
    <scope>NUCLEOTIDE SEQUENCE</scope>
    <source>
        <strain evidence="1">GSM-AAB239-AS_SAM_17_03QT</strain>
    </source>
</reference>
<name>A0AAX6FDK4_IRIPA</name>
<dbReference type="Proteomes" id="UP001140949">
    <property type="component" value="Unassembled WGS sequence"/>
</dbReference>
<keyword evidence="2" id="KW-1185">Reference proteome</keyword>
<dbReference type="AlphaFoldDB" id="A0AAX6FDK4"/>